<dbReference type="AlphaFoldDB" id="A0A7W7ILI2"/>
<dbReference type="PANTHER" id="PTHR40590">
    <property type="entry name" value="CYTOPLASMIC PROTEIN-RELATED"/>
    <property type="match status" value="1"/>
</dbReference>
<dbReference type="EMBL" id="JACHKY010000001">
    <property type="protein sequence ID" value="MBB4796553.1"/>
    <property type="molecule type" value="Genomic_DNA"/>
</dbReference>
<evidence type="ECO:0000313" key="1">
    <source>
        <dbReference type="EMBL" id="MBB4796553.1"/>
    </source>
</evidence>
<accession>A0A7W7ILI2</accession>
<dbReference type="InterPro" id="IPR047111">
    <property type="entry name" value="YbaP-like"/>
</dbReference>
<dbReference type="CDD" id="cd14789">
    <property type="entry name" value="Tiki"/>
    <property type="match status" value="1"/>
</dbReference>
<reference evidence="1 2" key="1">
    <citation type="submission" date="2020-08" db="EMBL/GenBank/DDBJ databases">
        <title>Functional genomics of gut bacteria from endangered species of beetles.</title>
        <authorList>
            <person name="Carlos-Shanley C."/>
        </authorList>
    </citation>
    <scope>NUCLEOTIDE SEQUENCE [LARGE SCALE GENOMIC DNA]</scope>
    <source>
        <strain evidence="1 2">S00123</strain>
    </source>
</reference>
<protein>
    <submittedName>
        <fullName evidence="1">Uncharacterized protein YbaP (TraB family)</fullName>
    </submittedName>
</protein>
<dbReference type="PANTHER" id="PTHR40590:SF1">
    <property type="entry name" value="CYTOPLASMIC PROTEIN"/>
    <property type="match status" value="1"/>
</dbReference>
<proteinExistence type="predicted"/>
<organism evidence="1 2">
    <name type="scientific">Brevundimonas bullata</name>
    <dbReference type="NCBI Taxonomy" id="13160"/>
    <lineage>
        <taxon>Bacteria</taxon>
        <taxon>Pseudomonadati</taxon>
        <taxon>Pseudomonadota</taxon>
        <taxon>Alphaproteobacteria</taxon>
        <taxon>Caulobacterales</taxon>
        <taxon>Caulobacteraceae</taxon>
        <taxon>Brevundimonas</taxon>
    </lineage>
</organism>
<dbReference type="Pfam" id="PF01963">
    <property type="entry name" value="TraB_PrgY_gumN"/>
    <property type="match status" value="1"/>
</dbReference>
<dbReference type="RefSeq" id="WP_184266154.1">
    <property type="nucleotide sequence ID" value="NZ_JACHKY010000001.1"/>
</dbReference>
<comment type="caution">
    <text evidence="1">The sequence shown here is derived from an EMBL/GenBank/DDBJ whole genome shotgun (WGS) entry which is preliminary data.</text>
</comment>
<name>A0A7W7ILI2_9CAUL</name>
<sequence length="297" mass="32233">MSPTSVRQTLRAALPAVVGGLVLLFSGAAFAEPAIWAVRDRDSTVFLFGTIHVMKPGTEWRSRRFDDAFKGADQLILEVDNPEDQAAVLPLIREHGLSPDRPLSVLLSAEDLARLDAAAQSLGLRAAQLDPMRPWLASLSLAAAPLRRAGYDPASGIDPVLRADALAAGMTIAGLETLDQQVRLLAGFPEEGQLAYLLRSLDDFDDGAAQLERLVEAWLAGDVVAIEQIGLRPMREVGERVYQALLVERNRAWVDRISLILDDTGTAFIAVGALHLAGEDSVQRMLEDRGLTVERVQ</sequence>
<dbReference type="InterPro" id="IPR002816">
    <property type="entry name" value="TraB/PrgY/GumN_fam"/>
</dbReference>
<keyword evidence="2" id="KW-1185">Reference proteome</keyword>
<gene>
    <name evidence="1" type="ORF">HNP32_000267</name>
</gene>
<evidence type="ECO:0000313" key="2">
    <source>
        <dbReference type="Proteomes" id="UP000539957"/>
    </source>
</evidence>
<dbReference type="Proteomes" id="UP000539957">
    <property type="component" value="Unassembled WGS sequence"/>
</dbReference>